<comment type="caution">
    <text evidence="2">The sequence shown here is derived from an EMBL/GenBank/DDBJ whole genome shotgun (WGS) entry which is preliminary data.</text>
</comment>
<keyword evidence="1" id="KW-0732">Signal</keyword>
<dbReference type="InterPro" id="IPR011990">
    <property type="entry name" value="TPR-like_helical_dom_sf"/>
</dbReference>
<accession>A0A7K1Y7L9</accession>
<dbReference type="AlphaFoldDB" id="A0A7K1Y7L9"/>
<organism evidence="2 3">
    <name type="scientific">Hufsiella arboris</name>
    <dbReference type="NCBI Taxonomy" id="2695275"/>
    <lineage>
        <taxon>Bacteria</taxon>
        <taxon>Pseudomonadati</taxon>
        <taxon>Bacteroidota</taxon>
        <taxon>Sphingobacteriia</taxon>
        <taxon>Sphingobacteriales</taxon>
        <taxon>Sphingobacteriaceae</taxon>
        <taxon>Hufsiella</taxon>
    </lineage>
</organism>
<dbReference type="InterPro" id="IPR046732">
    <property type="entry name" value="DUF6624"/>
</dbReference>
<proteinExistence type="predicted"/>
<evidence type="ECO:0008006" key="4">
    <source>
        <dbReference type="Google" id="ProtNLM"/>
    </source>
</evidence>
<feature type="chain" id="PRO_5029670425" description="Tetratricopeptide repeat protein" evidence="1">
    <location>
        <begin position="20"/>
        <end position="434"/>
    </location>
</feature>
<reference evidence="2 3" key="1">
    <citation type="submission" date="2019-11" db="EMBL/GenBank/DDBJ databases">
        <title>Pedobacter sp. HMF7647 Genome sequencing and assembly.</title>
        <authorList>
            <person name="Kang H."/>
            <person name="Kim H."/>
            <person name="Joh K."/>
        </authorList>
    </citation>
    <scope>NUCLEOTIDE SEQUENCE [LARGE SCALE GENOMIC DNA]</scope>
    <source>
        <strain evidence="2 3">HMF7647</strain>
    </source>
</reference>
<evidence type="ECO:0000256" key="1">
    <source>
        <dbReference type="SAM" id="SignalP"/>
    </source>
</evidence>
<gene>
    <name evidence="2" type="ORF">GS399_03990</name>
</gene>
<dbReference type="Pfam" id="PF20329">
    <property type="entry name" value="DUF6624"/>
    <property type="match status" value="1"/>
</dbReference>
<dbReference type="EMBL" id="WVHT01000002">
    <property type="protein sequence ID" value="MXV50119.1"/>
    <property type="molecule type" value="Genomic_DNA"/>
</dbReference>
<evidence type="ECO:0000313" key="3">
    <source>
        <dbReference type="Proteomes" id="UP000466586"/>
    </source>
</evidence>
<name>A0A7K1Y7L9_9SPHI</name>
<protein>
    <recommendedName>
        <fullName evidence="4">Tetratricopeptide repeat protein</fullName>
    </recommendedName>
</protein>
<feature type="signal peptide" evidence="1">
    <location>
        <begin position="1"/>
        <end position="19"/>
    </location>
</feature>
<keyword evidence="3" id="KW-1185">Reference proteome</keyword>
<sequence>MRSIILICCSLFFYSVSDAQSDSVYQSLIAKAGLFHLQKDYKSAISYYEKAFQIQQPDALTAYKAASMYSLDSNHNEAFQYLHLALSSGWTEADWQSFDPYFDYLRTSYAAKWRIIAEQAFMKESQYESTLELPALRKEINSLTLDDQKLRYQKIQAKTDSARESINEQIMKSDIRNVNHAKKIIRQYGWPKISQIGKDGQNNFWLIVQHADQDVRFQQVALKAMEKLKGTNEINMENYAFLYDRVQCNLNYKQLYGTQVEWTNRGEASAFRPIFEEYKTDEIRKVIGLQTLRIYALTYGFVYHKISPEQSNKKDSEYKAQVQHLMDSAKVYYTKGQYQRTYDFYNAASTFLGGMSNADNFEAAIIFSKIASVSNEDKYKSIALDFLNLLFLREDLSKAKLKKQPSFKILFNEQRWIDIDKGVRNKTTFDKSYK</sequence>
<dbReference type="SUPFAM" id="SSF81901">
    <property type="entry name" value="HCP-like"/>
    <property type="match status" value="1"/>
</dbReference>
<dbReference type="RefSeq" id="WP_160843305.1">
    <property type="nucleotide sequence ID" value="NZ_WVHT01000002.1"/>
</dbReference>
<dbReference type="Proteomes" id="UP000466586">
    <property type="component" value="Unassembled WGS sequence"/>
</dbReference>
<evidence type="ECO:0000313" key="2">
    <source>
        <dbReference type="EMBL" id="MXV50119.1"/>
    </source>
</evidence>
<dbReference type="Gene3D" id="1.25.40.10">
    <property type="entry name" value="Tetratricopeptide repeat domain"/>
    <property type="match status" value="1"/>
</dbReference>